<proteinExistence type="predicted"/>
<keyword evidence="1" id="KW-0472">Membrane</keyword>
<keyword evidence="3" id="KW-1185">Reference proteome</keyword>
<protein>
    <submittedName>
        <fullName evidence="2">Uncharacterized protein</fullName>
    </submittedName>
</protein>
<keyword evidence="1" id="KW-1133">Transmembrane helix</keyword>
<comment type="caution">
    <text evidence="2">The sequence shown here is derived from an EMBL/GenBank/DDBJ whole genome shotgun (WGS) entry which is preliminary data.</text>
</comment>
<dbReference type="OrthoDB" id="59387at2759"/>
<dbReference type="Proteomes" id="UP000243579">
    <property type="component" value="Unassembled WGS sequence"/>
</dbReference>
<dbReference type="EMBL" id="JNBR01000121">
    <property type="protein sequence ID" value="OQR97195.1"/>
    <property type="molecule type" value="Genomic_DNA"/>
</dbReference>
<evidence type="ECO:0000313" key="3">
    <source>
        <dbReference type="Proteomes" id="UP000243579"/>
    </source>
</evidence>
<accession>A0A1V9ZGT5</accession>
<dbReference type="AlphaFoldDB" id="A0A1V9ZGT5"/>
<gene>
    <name evidence="2" type="ORF">ACHHYP_12622</name>
</gene>
<keyword evidence="1" id="KW-0812">Transmembrane</keyword>
<feature type="transmembrane region" description="Helical" evidence="1">
    <location>
        <begin position="12"/>
        <end position="31"/>
    </location>
</feature>
<evidence type="ECO:0000313" key="2">
    <source>
        <dbReference type="EMBL" id="OQR97195.1"/>
    </source>
</evidence>
<sequence>MIDKRLFKPVKVFSMALCAGIAVKLVLFTQYKTPMGLPQQDHCFTAIQKYTQEQLDKFFKVDELEAKTK</sequence>
<organism evidence="2 3">
    <name type="scientific">Achlya hypogyna</name>
    <name type="common">Oomycete</name>
    <name type="synonym">Protoachlya hypogyna</name>
    <dbReference type="NCBI Taxonomy" id="1202772"/>
    <lineage>
        <taxon>Eukaryota</taxon>
        <taxon>Sar</taxon>
        <taxon>Stramenopiles</taxon>
        <taxon>Oomycota</taxon>
        <taxon>Saprolegniomycetes</taxon>
        <taxon>Saprolegniales</taxon>
        <taxon>Achlyaceae</taxon>
        <taxon>Achlya</taxon>
    </lineage>
</organism>
<name>A0A1V9ZGT5_ACHHY</name>
<evidence type="ECO:0000256" key="1">
    <source>
        <dbReference type="SAM" id="Phobius"/>
    </source>
</evidence>
<reference evidence="2 3" key="1">
    <citation type="journal article" date="2014" name="Genome Biol. Evol.">
        <title>The secreted proteins of Achlya hypogyna and Thraustotheca clavata identify the ancestral oomycete secretome and reveal gene acquisitions by horizontal gene transfer.</title>
        <authorList>
            <person name="Misner I."/>
            <person name="Blouin N."/>
            <person name="Leonard G."/>
            <person name="Richards T.A."/>
            <person name="Lane C.E."/>
        </authorList>
    </citation>
    <scope>NUCLEOTIDE SEQUENCE [LARGE SCALE GENOMIC DNA]</scope>
    <source>
        <strain evidence="2 3">ATCC 48635</strain>
    </source>
</reference>